<dbReference type="PANTHER" id="PTHR10039:SF14">
    <property type="entry name" value="NACHT DOMAIN-CONTAINING PROTEIN"/>
    <property type="match status" value="1"/>
</dbReference>
<gene>
    <name evidence="3" type="ORF">P691DRAFT_734642</name>
</gene>
<dbReference type="Pfam" id="PF24883">
    <property type="entry name" value="NPHP3_N"/>
    <property type="match status" value="1"/>
</dbReference>
<proteinExistence type="predicted"/>
<dbReference type="InterPro" id="IPR027417">
    <property type="entry name" value="P-loop_NTPase"/>
</dbReference>
<evidence type="ECO:0000313" key="4">
    <source>
        <dbReference type="Proteomes" id="UP000807342"/>
    </source>
</evidence>
<name>A0A9P6C1K3_9AGAR</name>
<reference evidence="3" key="1">
    <citation type="submission" date="2020-11" db="EMBL/GenBank/DDBJ databases">
        <authorList>
            <consortium name="DOE Joint Genome Institute"/>
            <person name="Ahrendt S."/>
            <person name="Riley R."/>
            <person name="Andreopoulos W."/>
            <person name="Labutti K."/>
            <person name="Pangilinan J."/>
            <person name="Ruiz-Duenas F.J."/>
            <person name="Barrasa J.M."/>
            <person name="Sanchez-Garcia M."/>
            <person name="Camarero S."/>
            <person name="Miyauchi S."/>
            <person name="Serrano A."/>
            <person name="Linde D."/>
            <person name="Babiker R."/>
            <person name="Drula E."/>
            <person name="Ayuso-Fernandez I."/>
            <person name="Pacheco R."/>
            <person name="Padilla G."/>
            <person name="Ferreira P."/>
            <person name="Barriuso J."/>
            <person name="Kellner H."/>
            <person name="Castanera R."/>
            <person name="Alfaro M."/>
            <person name="Ramirez L."/>
            <person name="Pisabarro A.G."/>
            <person name="Kuo A."/>
            <person name="Tritt A."/>
            <person name="Lipzen A."/>
            <person name="He G."/>
            <person name="Yan M."/>
            <person name="Ng V."/>
            <person name="Cullen D."/>
            <person name="Martin F."/>
            <person name="Rosso M.-N."/>
            <person name="Henrissat B."/>
            <person name="Hibbett D."/>
            <person name="Martinez A.T."/>
            <person name="Grigoriev I.V."/>
        </authorList>
    </citation>
    <scope>NUCLEOTIDE SEQUENCE</scope>
    <source>
        <strain evidence="3">MF-IS2</strain>
    </source>
</reference>
<dbReference type="PANTHER" id="PTHR10039">
    <property type="entry name" value="AMELOGENIN"/>
    <property type="match status" value="1"/>
</dbReference>
<keyword evidence="1" id="KW-0677">Repeat</keyword>
<dbReference type="EMBL" id="MU151290">
    <property type="protein sequence ID" value="KAF9445629.1"/>
    <property type="molecule type" value="Genomic_DNA"/>
</dbReference>
<dbReference type="Proteomes" id="UP000807342">
    <property type="component" value="Unassembled WGS sequence"/>
</dbReference>
<dbReference type="Gene3D" id="3.40.50.300">
    <property type="entry name" value="P-loop containing nucleotide triphosphate hydrolases"/>
    <property type="match status" value="1"/>
</dbReference>
<dbReference type="OrthoDB" id="5967843at2759"/>
<accession>A0A9P6C1K3</accession>
<evidence type="ECO:0000259" key="2">
    <source>
        <dbReference type="Pfam" id="PF24883"/>
    </source>
</evidence>
<dbReference type="InterPro" id="IPR056884">
    <property type="entry name" value="NPHP3-like_N"/>
</dbReference>
<organism evidence="3 4">
    <name type="scientific">Macrolepiota fuliginosa MF-IS2</name>
    <dbReference type="NCBI Taxonomy" id="1400762"/>
    <lineage>
        <taxon>Eukaryota</taxon>
        <taxon>Fungi</taxon>
        <taxon>Dikarya</taxon>
        <taxon>Basidiomycota</taxon>
        <taxon>Agaricomycotina</taxon>
        <taxon>Agaricomycetes</taxon>
        <taxon>Agaricomycetidae</taxon>
        <taxon>Agaricales</taxon>
        <taxon>Agaricineae</taxon>
        <taxon>Agaricaceae</taxon>
        <taxon>Macrolepiota</taxon>
    </lineage>
</organism>
<comment type="caution">
    <text evidence="3">The sequence shown here is derived from an EMBL/GenBank/DDBJ whole genome shotgun (WGS) entry which is preliminary data.</text>
</comment>
<protein>
    <recommendedName>
        <fullName evidence="2">Nephrocystin 3-like N-terminal domain-containing protein</fullName>
    </recommendedName>
</protein>
<sequence length="500" mass="56579">MGNRQSSPVRGGPQYFNNAHNFIVHNSTFGNMAPNSVLKWLRKHVIPGAEFDSSERDPPPRCHPGTRLSIIQRIRVWLQNVGRSNNLLWLHGLAGAGKSAIIQTLAESESKSNGVTATLFFSALNGRNDPNRVFTTLAYQLAVQDPSYRAYVAELMSRDPWSLDKAMSEQFRKLFIEPFTQRGIGGGSTPWLILLDGLDECRPPDAGSQAESPSERAQCEIIKLISTFVVEHPSVPLLWIISSRPESHLRAFFSRPDIHTTHWEEEVPIDSDKACQDVERYLRSEFENIRQKYPYHIPSVSSWPCEEHFSIIAHSTLGHFVFAAMVTKFIEDPSIGDPIAQLDQILIIVDPRNMRSVEGNPLAALDALYTNILEQINPVILPLTKRLLGYCIWAYDEPAYQRLLIVACNILNIEQNRAYMALRKLSAVLCLPHPTDAGEQPLKFFHKSFVDYLRSEKRSHNFPLSRADMYKGPWLCSTRVLKQAVVPRVSFPGYTSAKRC</sequence>
<dbReference type="SUPFAM" id="SSF52540">
    <property type="entry name" value="P-loop containing nucleoside triphosphate hydrolases"/>
    <property type="match status" value="1"/>
</dbReference>
<feature type="domain" description="Nephrocystin 3-like N-terminal" evidence="2">
    <location>
        <begin position="73"/>
        <end position="244"/>
    </location>
</feature>
<evidence type="ECO:0000313" key="3">
    <source>
        <dbReference type="EMBL" id="KAF9445629.1"/>
    </source>
</evidence>
<keyword evidence="4" id="KW-1185">Reference proteome</keyword>
<evidence type="ECO:0000256" key="1">
    <source>
        <dbReference type="ARBA" id="ARBA00022737"/>
    </source>
</evidence>
<dbReference type="AlphaFoldDB" id="A0A9P6C1K3"/>